<dbReference type="RefSeq" id="XP_020836240.1">
    <property type="nucleotide sequence ID" value="XM_020980581.1"/>
</dbReference>
<dbReference type="AlphaFoldDB" id="A0A6P5JPX7"/>
<comment type="similarity">
    <text evidence="4">Belongs to the cytochrome P450 family.</text>
</comment>
<evidence type="ECO:0000256" key="11">
    <source>
        <dbReference type="ARBA" id="ARBA00023004"/>
    </source>
</evidence>
<evidence type="ECO:0000256" key="2">
    <source>
        <dbReference type="ARBA" id="ARBA00004524"/>
    </source>
</evidence>
<dbReference type="GO" id="GO:0005789">
    <property type="term" value="C:endoplasmic reticulum membrane"/>
    <property type="evidence" value="ECO:0007669"/>
    <property type="project" value="UniProtKB-SubCell"/>
</dbReference>
<dbReference type="GO" id="GO:0016712">
    <property type="term" value="F:oxidoreductase activity, acting on paired donors, with incorporation or reduction of molecular oxygen, reduced flavin or flavoprotein as one donor, and incorporation of one atom of oxygen"/>
    <property type="evidence" value="ECO:0007669"/>
    <property type="project" value="UniProtKB-EC"/>
</dbReference>
<evidence type="ECO:0000256" key="13">
    <source>
        <dbReference type="ARBA" id="ARBA00023136"/>
    </source>
</evidence>
<evidence type="ECO:0000256" key="8">
    <source>
        <dbReference type="ARBA" id="ARBA00022824"/>
    </source>
</evidence>
<accession>A0A6P5JPX7</accession>
<evidence type="ECO:0000256" key="7">
    <source>
        <dbReference type="ARBA" id="ARBA00022723"/>
    </source>
</evidence>
<protein>
    <recommendedName>
        <fullName evidence="5">unspecific monooxygenase</fullName>
        <ecNumber evidence="5">1.14.14.1</ecNumber>
    </recommendedName>
</protein>
<evidence type="ECO:0000256" key="12">
    <source>
        <dbReference type="ARBA" id="ARBA00023033"/>
    </source>
</evidence>
<reference evidence="15" key="1">
    <citation type="submission" date="2025-08" db="UniProtKB">
        <authorList>
            <consortium name="RefSeq"/>
        </authorList>
    </citation>
    <scope>IDENTIFICATION</scope>
    <source>
        <tissue evidence="15">Spleen</tissue>
    </source>
</reference>
<dbReference type="GO" id="GO:0006805">
    <property type="term" value="P:xenobiotic metabolic process"/>
    <property type="evidence" value="ECO:0007669"/>
    <property type="project" value="TreeGrafter"/>
</dbReference>
<dbReference type="Proteomes" id="UP000515140">
    <property type="component" value="Unplaced"/>
</dbReference>
<keyword evidence="10" id="KW-0560">Oxidoreductase</keyword>
<evidence type="ECO:0000256" key="10">
    <source>
        <dbReference type="ARBA" id="ARBA00023002"/>
    </source>
</evidence>
<dbReference type="PANTHER" id="PTHR24300">
    <property type="entry name" value="CYTOCHROME P450 508A4-RELATED"/>
    <property type="match status" value="1"/>
</dbReference>
<proteinExistence type="inferred from homology"/>
<keyword evidence="9" id="KW-0492">Microsome</keyword>
<evidence type="ECO:0000256" key="6">
    <source>
        <dbReference type="ARBA" id="ARBA00022617"/>
    </source>
</evidence>
<dbReference type="InterPro" id="IPR001128">
    <property type="entry name" value="Cyt_P450"/>
</dbReference>
<dbReference type="SUPFAM" id="SSF48264">
    <property type="entry name" value="Cytochrome P450"/>
    <property type="match status" value="1"/>
</dbReference>
<dbReference type="InterPro" id="IPR002401">
    <property type="entry name" value="Cyt_P450_E_grp-I"/>
</dbReference>
<keyword evidence="11" id="KW-0408">Iron</keyword>
<dbReference type="GO" id="GO:0005506">
    <property type="term" value="F:iron ion binding"/>
    <property type="evidence" value="ECO:0007669"/>
    <property type="project" value="InterPro"/>
</dbReference>
<name>A0A6P5JPX7_PHACI</name>
<sequence>MIGRDLFSAGTVTTHSTVRYGLLLILKHPEVQAKIHEEIGRVIGHNRLPSIKDRQDMPYMDAVVHEVQRFIDLIPLNVPHAVNRTSISNNISSPKAQQYSHCSPQCCMTRKSFPRLTSLTHSTSWMRTGNSRKVTTSCFFYWQTVLCWRGPGEDGGVFVPYHHSTELHSQTSWKSK</sequence>
<dbReference type="InterPro" id="IPR050182">
    <property type="entry name" value="Cytochrome_P450_fam2"/>
</dbReference>
<dbReference type="GeneID" id="110204361"/>
<evidence type="ECO:0000256" key="4">
    <source>
        <dbReference type="ARBA" id="ARBA00010617"/>
    </source>
</evidence>
<evidence type="ECO:0000256" key="1">
    <source>
        <dbReference type="ARBA" id="ARBA00001971"/>
    </source>
</evidence>
<keyword evidence="13" id="KW-0472">Membrane</keyword>
<dbReference type="GO" id="GO:0006082">
    <property type="term" value="P:organic acid metabolic process"/>
    <property type="evidence" value="ECO:0007669"/>
    <property type="project" value="TreeGrafter"/>
</dbReference>
<dbReference type="InterPro" id="IPR036396">
    <property type="entry name" value="Cyt_P450_sf"/>
</dbReference>
<evidence type="ECO:0000256" key="9">
    <source>
        <dbReference type="ARBA" id="ARBA00022848"/>
    </source>
</evidence>
<dbReference type="PANTHER" id="PTHR24300:SF400">
    <property type="entry name" value="CYTOCHROME P450 2C9"/>
    <property type="match status" value="1"/>
</dbReference>
<comment type="cofactor">
    <cofactor evidence="1">
        <name>heme</name>
        <dbReference type="ChEBI" id="CHEBI:30413"/>
    </cofactor>
</comment>
<dbReference type="Pfam" id="PF00067">
    <property type="entry name" value="p450"/>
    <property type="match status" value="1"/>
</dbReference>
<keyword evidence="8" id="KW-0256">Endoplasmic reticulum</keyword>
<keyword evidence="6" id="KW-0349">Heme</keyword>
<comment type="subcellular location">
    <subcellularLocation>
        <location evidence="3">Endoplasmic reticulum membrane</location>
    </subcellularLocation>
    <subcellularLocation>
        <location evidence="2">Microsome membrane</location>
    </subcellularLocation>
</comment>
<organism evidence="14 15">
    <name type="scientific">Phascolarctos cinereus</name>
    <name type="common">Koala</name>
    <dbReference type="NCBI Taxonomy" id="38626"/>
    <lineage>
        <taxon>Eukaryota</taxon>
        <taxon>Metazoa</taxon>
        <taxon>Chordata</taxon>
        <taxon>Craniata</taxon>
        <taxon>Vertebrata</taxon>
        <taxon>Euteleostomi</taxon>
        <taxon>Mammalia</taxon>
        <taxon>Metatheria</taxon>
        <taxon>Diprotodontia</taxon>
        <taxon>Phascolarctidae</taxon>
        <taxon>Phascolarctos</taxon>
    </lineage>
</organism>
<keyword evidence="7" id="KW-0479">Metal-binding</keyword>
<evidence type="ECO:0000313" key="15">
    <source>
        <dbReference type="RefSeq" id="XP_020836240.1"/>
    </source>
</evidence>
<dbReference type="Gene3D" id="1.10.630.10">
    <property type="entry name" value="Cytochrome P450"/>
    <property type="match status" value="1"/>
</dbReference>
<evidence type="ECO:0000256" key="3">
    <source>
        <dbReference type="ARBA" id="ARBA00004586"/>
    </source>
</evidence>
<evidence type="ECO:0000256" key="5">
    <source>
        <dbReference type="ARBA" id="ARBA00012109"/>
    </source>
</evidence>
<keyword evidence="14" id="KW-1185">Reference proteome</keyword>
<gene>
    <name evidence="15" type="primary">LOC110204361</name>
</gene>
<dbReference type="KEGG" id="pcw:110204361"/>
<dbReference type="PRINTS" id="PR00463">
    <property type="entry name" value="EP450I"/>
</dbReference>
<evidence type="ECO:0000313" key="14">
    <source>
        <dbReference type="Proteomes" id="UP000515140"/>
    </source>
</evidence>
<dbReference type="EC" id="1.14.14.1" evidence="5"/>
<dbReference type="InParanoid" id="A0A6P5JPX7"/>
<dbReference type="GO" id="GO:0020037">
    <property type="term" value="F:heme binding"/>
    <property type="evidence" value="ECO:0007669"/>
    <property type="project" value="InterPro"/>
</dbReference>
<keyword evidence="12" id="KW-0503">Monooxygenase</keyword>